<dbReference type="Gene3D" id="3.40.50.1820">
    <property type="entry name" value="alpha/beta hydrolase"/>
    <property type="match status" value="1"/>
</dbReference>
<keyword evidence="3" id="KW-1185">Reference proteome</keyword>
<dbReference type="InterPro" id="IPR029058">
    <property type="entry name" value="AB_hydrolase_fold"/>
</dbReference>
<dbReference type="AlphaFoldDB" id="A0A9W9SGR8"/>
<dbReference type="InterPro" id="IPR050261">
    <property type="entry name" value="FrsA_esterase"/>
</dbReference>
<dbReference type="GO" id="GO:0072330">
    <property type="term" value="P:monocarboxylic acid biosynthetic process"/>
    <property type="evidence" value="ECO:0007669"/>
    <property type="project" value="UniProtKB-ARBA"/>
</dbReference>
<feature type="chain" id="PRO_5040900464" description="Peptidase S9 prolyl oligopeptidase catalytic domain-containing protein" evidence="1">
    <location>
        <begin position="22"/>
        <end position="433"/>
    </location>
</feature>
<evidence type="ECO:0000256" key="1">
    <source>
        <dbReference type="SAM" id="SignalP"/>
    </source>
</evidence>
<dbReference type="Proteomes" id="UP001147747">
    <property type="component" value="Unassembled WGS sequence"/>
</dbReference>
<dbReference type="RefSeq" id="XP_056481984.1">
    <property type="nucleotide sequence ID" value="XM_056638477.1"/>
</dbReference>
<dbReference type="SUPFAM" id="SSF53474">
    <property type="entry name" value="alpha/beta-Hydrolases"/>
    <property type="match status" value="1"/>
</dbReference>
<dbReference type="OrthoDB" id="249703at2759"/>
<dbReference type="EMBL" id="JAPZBU010000012">
    <property type="protein sequence ID" value="KAJ5376954.1"/>
    <property type="molecule type" value="Genomic_DNA"/>
</dbReference>
<feature type="signal peptide" evidence="1">
    <location>
        <begin position="1"/>
        <end position="21"/>
    </location>
</feature>
<keyword evidence="1" id="KW-0732">Signal</keyword>
<name>A0A9W9SGR8_9EURO</name>
<evidence type="ECO:0008006" key="4">
    <source>
        <dbReference type="Google" id="ProtNLM"/>
    </source>
</evidence>
<accession>A0A9W9SGR8</accession>
<dbReference type="Gene3D" id="1.20.1440.110">
    <property type="entry name" value="acylaminoacyl peptidase"/>
    <property type="match status" value="1"/>
</dbReference>
<evidence type="ECO:0000313" key="2">
    <source>
        <dbReference type="EMBL" id="KAJ5376954.1"/>
    </source>
</evidence>
<organism evidence="2 3">
    <name type="scientific">Penicillium cosmopolitanum</name>
    <dbReference type="NCBI Taxonomy" id="1131564"/>
    <lineage>
        <taxon>Eukaryota</taxon>
        <taxon>Fungi</taxon>
        <taxon>Dikarya</taxon>
        <taxon>Ascomycota</taxon>
        <taxon>Pezizomycotina</taxon>
        <taxon>Eurotiomycetes</taxon>
        <taxon>Eurotiomycetidae</taxon>
        <taxon>Eurotiales</taxon>
        <taxon>Aspergillaceae</taxon>
        <taxon>Penicillium</taxon>
    </lineage>
</organism>
<proteinExistence type="predicted"/>
<comment type="caution">
    <text evidence="2">The sequence shown here is derived from an EMBL/GenBank/DDBJ whole genome shotgun (WGS) entry which is preliminary data.</text>
</comment>
<gene>
    <name evidence="2" type="ORF">N7509_013840</name>
</gene>
<reference evidence="2" key="2">
    <citation type="journal article" date="2023" name="IMA Fungus">
        <title>Comparative genomic study of the Penicillium genus elucidates a diverse pangenome and 15 lateral gene transfer events.</title>
        <authorList>
            <person name="Petersen C."/>
            <person name="Sorensen T."/>
            <person name="Nielsen M.R."/>
            <person name="Sondergaard T.E."/>
            <person name="Sorensen J.L."/>
            <person name="Fitzpatrick D.A."/>
            <person name="Frisvad J.C."/>
            <person name="Nielsen K.L."/>
        </authorList>
    </citation>
    <scope>NUCLEOTIDE SEQUENCE</scope>
    <source>
        <strain evidence="2">IBT 29677</strain>
    </source>
</reference>
<evidence type="ECO:0000313" key="3">
    <source>
        <dbReference type="Proteomes" id="UP001147747"/>
    </source>
</evidence>
<dbReference type="PANTHER" id="PTHR22946">
    <property type="entry name" value="DIENELACTONE HYDROLASE DOMAIN-CONTAINING PROTEIN-RELATED"/>
    <property type="match status" value="1"/>
</dbReference>
<dbReference type="GO" id="GO:0017000">
    <property type="term" value="P:antibiotic biosynthetic process"/>
    <property type="evidence" value="ECO:0007669"/>
    <property type="project" value="UniProtKB-ARBA"/>
</dbReference>
<dbReference type="PANTHER" id="PTHR22946:SF12">
    <property type="entry name" value="CONIDIAL PIGMENT BIOSYNTHESIS PROTEIN AYG1 (AFU_ORTHOLOGUE AFUA_2G17550)"/>
    <property type="match status" value="1"/>
</dbReference>
<dbReference type="GeneID" id="81377457"/>
<protein>
    <recommendedName>
        <fullName evidence="4">Peptidase S9 prolyl oligopeptidase catalytic domain-containing protein</fullName>
    </recommendedName>
</protein>
<reference evidence="2" key="1">
    <citation type="submission" date="2022-12" db="EMBL/GenBank/DDBJ databases">
        <authorList>
            <person name="Petersen C."/>
        </authorList>
    </citation>
    <scope>NUCLEOTIDE SEQUENCE</scope>
    <source>
        <strain evidence="2">IBT 29677</strain>
    </source>
</reference>
<sequence length="433" mass="47888">MRFDHTILLGALLATPQVINAANIPAVSITNSTTSMYQLSTDSEFAFVLETFLSLANGGGAATGEVLRSAARIAPGNFESWYKEWKFMADAIASQGDAVNATKFPISAQQAYFRAASYYRAADFFLHGNASDPRILTLWASMLKRYDAAAKLLPNPPEKVELQGTGFKIPVYFYQAPQSSGVNQSQKIPTLIIGNGYDGAQQDLYHQFGQQVLSRGWNFVTYEGPGQATVRREQNIGFIPQWWESVTPVIDWLRERDDVDIDRIALQGEHRIAALIALDGLLSLKNATLKKFPEPLVKLYESGNKSKFDDAILSALNKKSTTTEFKWGVEQGTWAFNVASPFDWIYKMGEMDLSPEMLKNISCPVFVASGQDDSLAPGQPEKMARIFGNQAHYHSFKTNVGAGEHCSIGAEPQLAMTELDWLANVFENVTKSP</sequence>